<dbReference type="InterPro" id="IPR019775">
    <property type="entry name" value="WD40_repeat_CS"/>
</dbReference>
<feature type="region of interest" description="Disordered" evidence="4">
    <location>
        <begin position="86"/>
        <end position="145"/>
    </location>
</feature>
<reference evidence="6" key="1">
    <citation type="submission" date="2017-01" db="EMBL/GenBank/DDBJ databases">
        <title>Comparative genomics of anhydrobiosis in the tardigrade Hypsibius dujardini.</title>
        <authorList>
            <person name="Yoshida Y."/>
            <person name="Koutsovoulos G."/>
            <person name="Laetsch D."/>
            <person name="Stevens L."/>
            <person name="Kumar S."/>
            <person name="Horikawa D."/>
            <person name="Ishino K."/>
            <person name="Komine S."/>
            <person name="Tomita M."/>
            <person name="Blaxter M."/>
            <person name="Arakawa K."/>
        </authorList>
    </citation>
    <scope>NUCLEOTIDE SEQUENCE [LARGE SCALE GENOMIC DNA]</scope>
    <source>
        <strain evidence="6">Z151</strain>
    </source>
</reference>
<feature type="compositionally biased region" description="Basic and acidic residues" evidence="4">
    <location>
        <begin position="117"/>
        <end position="128"/>
    </location>
</feature>
<dbReference type="Gene3D" id="2.130.10.10">
    <property type="entry name" value="YVTN repeat-like/Quinoprotein amine dehydrogenase"/>
    <property type="match status" value="2"/>
</dbReference>
<name>A0A1W0WT14_HYPEX</name>
<feature type="compositionally biased region" description="Acidic residues" evidence="4">
    <location>
        <begin position="94"/>
        <end position="106"/>
    </location>
</feature>
<dbReference type="InterPro" id="IPR006594">
    <property type="entry name" value="LisH"/>
</dbReference>
<comment type="caution">
    <text evidence="5">The sequence shown here is derived from an EMBL/GenBank/DDBJ whole genome shotgun (WGS) entry which is preliminary data.</text>
</comment>
<dbReference type="InterPro" id="IPR015943">
    <property type="entry name" value="WD40/YVTN_repeat-like_dom_sf"/>
</dbReference>
<dbReference type="PANTHER" id="PTHR19879">
    <property type="entry name" value="TRANSCRIPTION INITIATION FACTOR TFIID"/>
    <property type="match status" value="1"/>
</dbReference>
<evidence type="ECO:0000313" key="5">
    <source>
        <dbReference type="EMBL" id="OQV18330.1"/>
    </source>
</evidence>
<evidence type="ECO:0000313" key="6">
    <source>
        <dbReference type="Proteomes" id="UP000192578"/>
    </source>
</evidence>
<dbReference type="PANTHER" id="PTHR19879:SF1">
    <property type="entry name" value="CANNONBALL-RELATED"/>
    <property type="match status" value="1"/>
</dbReference>
<dbReference type="GO" id="GO:0006367">
    <property type="term" value="P:transcription initiation at RNA polymerase II promoter"/>
    <property type="evidence" value="ECO:0007669"/>
    <property type="project" value="TreeGrafter"/>
</dbReference>
<dbReference type="OrthoDB" id="10266330at2759"/>
<dbReference type="Pfam" id="PF00400">
    <property type="entry name" value="WD40"/>
    <property type="match status" value="6"/>
</dbReference>
<evidence type="ECO:0000256" key="2">
    <source>
        <dbReference type="ARBA" id="ARBA00022737"/>
    </source>
</evidence>
<dbReference type="SMART" id="SM00320">
    <property type="entry name" value="WD40"/>
    <property type="match status" value="6"/>
</dbReference>
<dbReference type="SUPFAM" id="SSF50978">
    <property type="entry name" value="WD40 repeat-like"/>
    <property type="match status" value="1"/>
</dbReference>
<protein>
    <submittedName>
        <fullName evidence="5">Transcription initiation factor TFIID subunit 5</fullName>
    </submittedName>
</protein>
<dbReference type="InterPro" id="IPR001680">
    <property type="entry name" value="WD40_rpt"/>
</dbReference>
<dbReference type="EMBL" id="MTYJ01000050">
    <property type="protein sequence ID" value="OQV18330.1"/>
    <property type="molecule type" value="Genomic_DNA"/>
</dbReference>
<dbReference type="PROSITE" id="PS50082">
    <property type="entry name" value="WD_REPEATS_2"/>
    <property type="match status" value="5"/>
</dbReference>
<organism evidence="5 6">
    <name type="scientific">Hypsibius exemplaris</name>
    <name type="common">Freshwater tardigrade</name>
    <dbReference type="NCBI Taxonomy" id="2072580"/>
    <lineage>
        <taxon>Eukaryota</taxon>
        <taxon>Metazoa</taxon>
        <taxon>Ecdysozoa</taxon>
        <taxon>Tardigrada</taxon>
        <taxon>Eutardigrada</taxon>
        <taxon>Parachela</taxon>
        <taxon>Hypsibioidea</taxon>
        <taxon>Hypsibiidae</taxon>
        <taxon>Hypsibius</taxon>
    </lineage>
</organism>
<feature type="repeat" description="WD" evidence="3">
    <location>
        <begin position="293"/>
        <end position="334"/>
    </location>
</feature>
<dbReference type="AlphaFoldDB" id="A0A1W0WT14"/>
<evidence type="ECO:0000256" key="3">
    <source>
        <dbReference type="PROSITE-ProRule" id="PRU00221"/>
    </source>
</evidence>
<gene>
    <name evidence="5" type="ORF">BV898_07533</name>
</gene>
<feature type="repeat" description="WD" evidence="3">
    <location>
        <begin position="377"/>
        <end position="418"/>
    </location>
</feature>
<evidence type="ECO:0000256" key="1">
    <source>
        <dbReference type="ARBA" id="ARBA00022574"/>
    </source>
</evidence>
<feature type="repeat" description="WD" evidence="3">
    <location>
        <begin position="419"/>
        <end position="451"/>
    </location>
</feature>
<evidence type="ECO:0000256" key="4">
    <source>
        <dbReference type="SAM" id="MobiDB-lite"/>
    </source>
</evidence>
<keyword evidence="2" id="KW-0677">Repeat</keyword>
<dbReference type="CDD" id="cd00200">
    <property type="entry name" value="WD40"/>
    <property type="match status" value="1"/>
</dbReference>
<sequence length="506" mass="56393">MASDKDRETLASVLAFLRSRGLKDTEEQLRREAGEELISIGDEYDSAMEVSNFSNAANSEEPVENETTILNINKAKVYHGIPKEPEITIPPELFADDEDDTDEEDKEPATKRRKGPNKKDFYARKFRSDPNAPPSTRVPFPPLSDLEKQDKLSSWKEAFKSARLGADRLPCICGYTLMNADSTVCTAGLSDDSSLLASGYSDSKIRIHSVTHKKLRAFKPAPVLKELDREGDDVMEQMFDNTTASVEKTIHCPHAGAIYSTSFSPDRRFLLAGCGDGSIRLWSLWLWTNLVNYKCHMYPVSDVEFSPLGHYFASCGTDRVGRLWSTESITPLRLFIGHNDDLTKIHFHPNSNYVATASADRTVRMWDAATGTCVRYFTGHKDVPQALCFSRCGKYLASGGRDGGIHIWDVAMAKEVLELEYHTKPVYALCFSRDNTLLASSGHDGNVALWNYKGLADQYQADNVSFGASGGAAYLVRSYATKRTSVMNLHFTRRNILLAVGKYGEL</sequence>
<accession>A0A1W0WT14</accession>
<dbReference type="PROSITE" id="PS50294">
    <property type="entry name" value="WD_REPEATS_REGION"/>
    <property type="match status" value="4"/>
</dbReference>
<feature type="repeat" description="WD" evidence="3">
    <location>
        <begin position="251"/>
        <end position="284"/>
    </location>
</feature>
<proteinExistence type="predicted"/>
<keyword evidence="1 3" id="KW-0853">WD repeat</keyword>
<dbReference type="Proteomes" id="UP000192578">
    <property type="component" value="Unassembled WGS sequence"/>
</dbReference>
<feature type="repeat" description="WD" evidence="3">
    <location>
        <begin position="335"/>
        <end position="376"/>
    </location>
</feature>
<dbReference type="GO" id="GO:0016251">
    <property type="term" value="F:RNA polymerase II general transcription initiation factor activity"/>
    <property type="evidence" value="ECO:0007669"/>
    <property type="project" value="TreeGrafter"/>
</dbReference>
<dbReference type="InterPro" id="IPR020472">
    <property type="entry name" value="WD40_PAC1"/>
</dbReference>
<dbReference type="InterPro" id="IPR036322">
    <property type="entry name" value="WD40_repeat_dom_sf"/>
</dbReference>
<dbReference type="PROSITE" id="PS00678">
    <property type="entry name" value="WD_REPEATS_1"/>
    <property type="match status" value="2"/>
</dbReference>
<dbReference type="PRINTS" id="PR00320">
    <property type="entry name" value="GPROTEINBRPT"/>
</dbReference>
<keyword evidence="6" id="KW-1185">Reference proteome</keyword>
<dbReference type="GO" id="GO:0005669">
    <property type="term" value="C:transcription factor TFIID complex"/>
    <property type="evidence" value="ECO:0007669"/>
    <property type="project" value="TreeGrafter"/>
</dbReference>
<dbReference type="PROSITE" id="PS50896">
    <property type="entry name" value="LISH"/>
    <property type="match status" value="1"/>
</dbReference>